<evidence type="ECO:0000313" key="1">
    <source>
        <dbReference type="EMBL" id="MBT1707937.1"/>
    </source>
</evidence>
<comment type="caution">
    <text evidence="1">The sequence shown here is derived from an EMBL/GenBank/DDBJ whole genome shotgun (WGS) entry which is preliminary data.</text>
</comment>
<proteinExistence type="predicted"/>
<dbReference type="AlphaFoldDB" id="A0AAP2GUS9"/>
<evidence type="ECO:0000313" key="2">
    <source>
        <dbReference type="Proteomes" id="UP001319080"/>
    </source>
</evidence>
<dbReference type="EMBL" id="JAHESE010000004">
    <property type="protein sequence ID" value="MBT1707937.1"/>
    <property type="molecule type" value="Genomic_DNA"/>
</dbReference>
<reference evidence="1 2" key="1">
    <citation type="submission" date="2021-05" db="EMBL/GenBank/DDBJ databases">
        <title>A Polyphasic approach of four new species of the genus Ohtaekwangia: Ohtaekwangia histidinii sp. nov., Ohtaekwangia cretensis sp. nov., Ohtaekwangia indiensis sp. nov., Ohtaekwangia reichenbachii sp. nov. from diverse environment.</title>
        <authorList>
            <person name="Octaviana S."/>
        </authorList>
    </citation>
    <scope>NUCLEOTIDE SEQUENCE [LARGE SCALE GENOMIC DNA]</scope>
    <source>
        <strain evidence="1 2">PWU5</strain>
    </source>
</reference>
<organism evidence="1 2">
    <name type="scientific">Dawidia cretensis</name>
    <dbReference type="NCBI Taxonomy" id="2782350"/>
    <lineage>
        <taxon>Bacteria</taxon>
        <taxon>Pseudomonadati</taxon>
        <taxon>Bacteroidota</taxon>
        <taxon>Cytophagia</taxon>
        <taxon>Cytophagales</taxon>
        <taxon>Chryseotaleaceae</taxon>
        <taxon>Dawidia</taxon>
    </lineage>
</organism>
<dbReference type="RefSeq" id="WP_254083528.1">
    <property type="nucleotide sequence ID" value="NZ_JAHESE010000004.1"/>
</dbReference>
<sequence length="212" mass="24161">MDFVDRIRQYAHQPLTHQLLLSVLKSFKQPNDKIHKLMRDGFIEPVKKGLYVAGPRLNSGKPEPFLLANHILGPSYVSMETALAYHGFIPERVYEIASATTKTSRKFVTAVGTFTYTRIALPYYAFGIQREMLSEDQYAMVASPEKAICDKVITTAGLLLRSKKSAREFLLENMRMDEDKLSELNTEKMSTWVGHSIKEESLQMLIDAIRDL</sequence>
<keyword evidence="2" id="KW-1185">Reference proteome</keyword>
<evidence type="ECO:0008006" key="3">
    <source>
        <dbReference type="Google" id="ProtNLM"/>
    </source>
</evidence>
<dbReference type="Proteomes" id="UP001319080">
    <property type="component" value="Unassembled WGS sequence"/>
</dbReference>
<gene>
    <name evidence="1" type="ORF">KK062_06880</name>
</gene>
<accession>A0AAP2GUS9</accession>
<name>A0AAP2GUS9_9BACT</name>
<protein>
    <recommendedName>
        <fullName evidence="3">Transcriptional regulator, AbiEi antitoxin, Type IV TA system</fullName>
    </recommendedName>
</protein>